<dbReference type="Proteomes" id="UP000294937">
    <property type="component" value="Unassembled WGS sequence"/>
</dbReference>
<evidence type="ECO:0000256" key="2">
    <source>
        <dbReference type="SAM" id="MobiDB-lite"/>
    </source>
</evidence>
<evidence type="ECO:0000313" key="3">
    <source>
        <dbReference type="EMBL" id="TCS94856.1"/>
    </source>
</evidence>
<keyword evidence="1" id="KW-0175">Coiled coil</keyword>
<dbReference type="EMBL" id="SMAG01000003">
    <property type="protein sequence ID" value="TCS94856.1"/>
    <property type="molecule type" value="Genomic_DNA"/>
</dbReference>
<evidence type="ECO:0000256" key="1">
    <source>
        <dbReference type="SAM" id="Coils"/>
    </source>
</evidence>
<feature type="coiled-coil region" evidence="1">
    <location>
        <begin position="205"/>
        <end position="232"/>
    </location>
</feature>
<comment type="caution">
    <text evidence="3">The sequence shown here is derived from an EMBL/GenBank/DDBJ whole genome shotgun (WGS) entry which is preliminary data.</text>
</comment>
<proteinExistence type="predicted"/>
<accession>A0A4R3LBG4</accession>
<dbReference type="AlphaFoldDB" id="A0A4R3LBG4"/>
<keyword evidence="4" id="KW-1185">Reference proteome</keyword>
<organism evidence="3 4">
    <name type="scientific">Hazenella coriacea</name>
    <dbReference type="NCBI Taxonomy" id="1179467"/>
    <lineage>
        <taxon>Bacteria</taxon>
        <taxon>Bacillati</taxon>
        <taxon>Bacillota</taxon>
        <taxon>Bacilli</taxon>
        <taxon>Bacillales</taxon>
        <taxon>Thermoactinomycetaceae</taxon>
        <taxon>Hazenella</taxon>
    </lineage>
</organism>
<gene>
    <name evidence="3" type="ORF">EDD58_103279</name>
</gene>
<sequence length="325" mass="38637">MEEQKALGNGLGYYDHEDQKIYVVLRSLTEQQSYNIVETVIHEGRHAYQHYALENPEVHPNEMELELWRKNTFETEGVYLVPKYDFMYYYQATERDANQYTEQKMKEMYADLEKILGSNIGIEQYQQEKTRYVEIVKARGIEFFGNDFISQIDNLVEKNYYEQKNREKEKEQPNKPTEDPIKQPENGLKIGKLVWTDNNKKYSQLLMAKNQIDQLMQRLNKAFREGKMEENKFLNQKHSLESQSNKVSKKIKFLNELAQKSFQEQYPDLKLKPFSLQTSNIAIQILQHNEESKTILKPEQFKDLGLKESEVHSLVDKKDLLEIER</sequence>
<feature type="compositionally biased region" description="Basic and acidic residues" evidence="2">
    <location>
        <begin position="163"/>
        <end position="182"/>
    </location>
</feature>
<protein>
    <submittedName>
        <fullName evidence="3">Uncharacterized protein</fullName>
    </submittedName>
</protein>
<evidence type="ECO:0000313" key="4">
    <source>
        <dbReference type="Proteomes" id="UP000294937"/>
    </source>
</evidence>
<name>A0A4R3LBG4_9BACL</name>
<reference evidence="3 4" key="1">
    <citation type="submission" date="2019-03" db="EMBL/GenBank/DDBJ databases">
        <title>Genomic Encyclopedia of Type Strains, Phase IV (KMG-IV): sequencing the most valuable type-strain genomes for metagenomic binning, comparative biology and taxonomic classification.</title>
        <authorList>
            <person name="Goeker M."/>
        </authorList>
    </citation>
    <scope>NUCLEOTIDE SEQUENCE [LARGE SCALE GENOMIC DNA]</scope>
    <source>
        <strain evidence="3 4">DSM 45707</strain>
    </source>
</reference>
<feature type="region of interest" description="Disordered" evidence="2">
    <location>
        <begin position="163"/>
        <end position="185"/>
    </location>
</feature>